<protein>
    <submittedName>
        <fullName evidence="1">Uncharacterized protein</fullName>
    </submittedName>
</protein>
<reference evidence="1 2" key="1">
    <citation type="journal article" date="2015" name="Genome Biol. Evol.">
        <title>Comparative Genomics of a Bacterivorous Green Alga Reveals Evolutionary Causalities and Consequences of Phago-Mixotrophic Mode of Nutrition.</title>
        <authorList>
            <person name="Burns J.A."/>
            <person name="Paasch A."/>
            <person name="Narechania A."/>
            <person name="Kim E."/>
        </authorList>
    </citation>
    <scope>NUCLEOTIDE SEQUENCE [LARGE SCALE GENOMIC DNA]</scope>
    <source>
        <strain evidence="1 2">PLY_AMNH</strain>
    </source>
</reference>
<evidence type="ECO:0000313" key="1">
    <source>
        <dbReference type="EMBL" id="KAK3233665.1"/>
    </source>
</evidence>
<accession>A0AAE0EP54</accession>
<sequence length="205" mass="23818">MMVTRAREENEMLLIEGDLNAARGQREKREDKAWTEMLESEGMVDVGGKRKTTLRRYDDCDIDRWITLSEDENKHNTLNERELTTRHTSDHRMIATTTLDLYKCNTHLPRWEDEETRGRSRLDLPLTETQVTTLRRHLESGYFKERMGLERAVEQLKSAKVQKKREAIDRAGEDVASALKNGGGGDAKWGVAARTCPEKWRETRK</sequence>
<organism evidence="1 2">
    <name type="scientific">Cymbomonas tetramitiformis</name>
    <dbReference type="NCBI Taxonomy" id="36881"/>
    <lineage>
        <taxon>Eukaryota</taxon>
        <taxon>Viridiplantae</taxon>
        <taxon>Chlorophyta</taxon>
        <taxon>Pyramimonadophyceae</taxon>
        <taxon>Pyramimonadales</taxon>
        <taxon>Pyramimonadaceae</taxon>
        <taxon>Cymbomonas</taxon>
    </lineage>
</organism>
<dbReference type="EMBL" id="LGRX02035655">
    <property type="protein sequence ID" value="KAK3233665.1"/>
    <property type="molecule type" value="Genomic_DNA"/>
</dbReference>
<comment type="caution">
    <text evidence="1">The sequence shown here is derived from an EMBL/GenBank/DDBJ whole genome shotgun (WGS) entry which is preliminary data.</text>
</comment>
<proteinExistence type="predicted"/>
<dbReference type="AlphaFoldDB" id="A0AAE0EP54"/>
<name>A0AAE0EP54_9CHLO</name>
<gene>
    <name evidence="1" type="ORF">CYMTET_56057</name>
</gene>
<evidence type="ECO:0000313" key="2">
    <source>
        <dbReference type="Proteomes" id="UP001190700"/>
    </source>
</evidence>
<dbReference type="Proteomes" id="UP001190700">
    <property type="component" value="Unassembled WGS sequence"/>
</dbReference>
<keyword evidence="2" id="KW-1185">Reference proteome</keyword>